<protein>
    <submittedName>
        <fullName evidence="3">Diguanylate cyclase (GGDEF)-like protein</fullName>
    </submittedName>
</protein>
<dbReference type="EMBL" id="PPCN01000010">
    <property type="protein sequence ID" value="POF29202.1"/>
    <property type="molecule type" value="Genomic_DNA"/>
</dbReference>
<dbReference type="PANTHER" id="PTHR46663">
    <property type="entry name" value="DIGUANYLATE CYCLASE DGCT-RELATED"/>
    <property type="match status" value="1"/>
</dbReference>
<keyword evidence="1" id="KW-1133">Transmembrane helix</keyword>
<dbReference type="InterPro" id="IPR052163">
    <property type="entry name" value="DGC-Regulatory_Protein"/>
</dbReference>
<comment type="caution">
    <text evidence="3">The sequence shown here is derived from an EMBL/GenBank/DDBJ whole genome shotgun (WGS) entry which is preliminary data.</text>
</comment>
<accession>A0A2S3UNB0</accession>
<evidence type="ECO:0000259" key="2">
    <source>
        <dbReference type="PROSITE" id="PS50887"/>
    </source>
</evidence>
<organism evidence="3 4">
    <name type="scientific">Roseibium marinum</name>
    <dbReference type="NCBI Taxonomy" id="281252"/>
    <lineage>
        <taxon>Bacteria</taxon>
        <taxon>Pseudomonadati</taxon>
        <taxon>Pseudomonadota</taxon>
        <taxon>Alphaproteobacteria</taxon>
        <taxon>Hyphomicrobiales</taxon>
        <taxon>Stappiaceae</taxon>
        <taxon>Roseibium</taxon>
    </lineage>
</organism>
<dbReference type="InterPro" id="IPR029787">
    <property type="entry name" value="Nucleotide_cyclase"/>
</dbReference>
<dbReference type="PROSITE" id="PS50887">
    <property type="entry name" value="GGDEF"/>
    <property type="match status" value="1"/>
</dbReference>
<dbReference type="OrthoDB" id="9812260at2"/>
<dbReference type="InterPro" id="IPR000160">
    <property type="entry name" value="GGDEF_dom"/>
</dbReference>
<feature type="domain" description="GGDEF" evidence="2">
    <location>
        <begin position="255"/>
        <end position="387"/>
    </location>
</feature>
<evidence type="ECO:0000313" key="4">
    <source>
        <dbReference type="Proteomes" id="UP000236959"/>
    </source>
</evidence>
<dbReference type="SMART" id="SM00267">
    <property type="entry name" value="GGDEF"/>
    <property type="match status" value="1"/>
</dbReference>
<name>A0A2S3UNB0_9HYPH</name>
<dbReference type="CDD" id="cd01949">
    <property type="entry name" value="GGDEF"/>
    <property type="match status" value="1"/>
</dbReference>
<feature type="transmembrane region" description="Helical" evidence="1">
    <location>
        <begin position="189"/>
        <end position="210"/>
    </location>
</feature>
<dbReference type="Pfam" id="PF00990">
    <property type="entry name" value="GGDEF"/>
    <property type="match status" value="1"/>
</dbReference>
<sequence>MQLSVLKNRLSKPSVIAVLLGAILFIALAGALHTLLDWQVRSSILKHAETKTAAWSTQFFGNIPNAQKVFAEGTLTQEEIRRLEKSFSMVDILHFEFFDEAGHRVLASNTGDPVPDDDSQNMALKVYRSGEPVFAIHHNEGGEQHGGADTVVEAFFPATLPTGERIGSVEVYVDVSELEDALEDSFEEISWILIFATTFILALPAAAYVIRTQQLRNRDMRLLELTKYDQLTGILNRNSISETLEQLLDVSATPQNVGILFVDVDFFKQVNDRFGHACGDRLLKHIADILQQSVRGSNDVVGRFGGDEFIVLCRDIDNADFQHLYGRLMERVKMPFRYQDQNYTPSLSVGAYLARAGDTQKTALHRADLAVYAAKRAGRSQVVEYSSDLEGLFKQEERRQTA</sequence>
<dbReference type="NCBIfam" id="TIGR00254">
    <property type="entry name" value="GGDEF"/>
    <property type="match status" value="1"/>
</dbReference>
<evidence type="ECO:0000313" key="3">
    <source>
        <dbReference type="EMBL" id="POF29202.1"/>
    </source>
</evidence>
<keyword evidence="4" id="KW-1185">Reference proteome</keyword>
<dbReference type="PANTHER" id="PTHR46663:SF2">
    <property type="entry name" value="GGDEF DOMAIN-CONTAINING PROTEIN"/>
    <property type="match status" value="1"/>
</dbReference>
<dbReference type="FunFam" id="3.30.70.270:FF:000001">
    <property type="entry name" value="Diguanylate cyclase domain protein"/>
    <property type="match status" value="1"/>
</dbReference>
<proteinExistence type="predicted"/>
<dbReference type="Proteomes" id="UP000236959">
    <property type="component" value="Unassembled WGS sequence"/>
</dbReference>
<dbReference type="SUPFAM" id="SSF55073">
    <property type="entry name" value="Nucleotide cyclase"/>
    <property type="match status" value="1"/>
</dbReference>
<keyword evidence="1" id="KW-0812">Transmembrane</keyword>
<dbReference type="AlphaFoldDB" id="A0A2S3UNB0"/>
<dbReference type="InterPro" id="IPR043128">
    <property type="entry name" value="Rev_trsase/Diguanyl_cyclase"/>
</dbReference>
<gene>
    <name evidence="3" type="ORF">CLV41_110206</name>
</gene>
<reference evidence="3 4" key="1">
    <citation type="submission" date="2018-01" db="EMBL/GenBank/DDBJ databases">
        <title>Genomic Encyclopedia of Archaeal and Bacterial Type Strains, Phase II (KMG-II): from individual species to whole genera.</title>
        <authorList>
            <person name="Goeker M."/>
        </authorList>
    </citation>
    <scope>NUCLEOTIDE SEQUENCE [LARGE SCALE GENOMIC DNA]</scope>
    <source>
        <strain evidence="3 4">DSM 17023</strain>
    </source>
</reference>
<evidence type="ECO:0000256" key="1">
    <source>
        <dbReference type="SAM" id="Phobius"/>
    </source>
</evidence>
<dbReference type="Gene3D" id="3.30.70.270">
    <property type="match status" value="1"/>
</dbReference>
<keyword evidence="1" id="KW-0472">Membrane</keyword>
<dbReference type="RefSeq" id="WP_103224347.1">
    <property type="nucleotide sequence ID" value="NZ_PPCN01000010.1"/>
</dbReference>
<dbReference type="GO" id="GO:0003824">
    <property type="term" value="F:catalytic activity"/>
    <property type="evidence" value="ECO:0007669"/>
    <property type="project" value="UniProtKB-ARBA"/>
</dbReference>